<reference evidence="2 3" key="1">
    <citation type="journal article" date="2010" name="Cell Res.">
        <title>Complete genome sequence of the rifamycin SV-producing Amycolatopsis mediterranei U32 revealed its genetic characteristics in phylogeny and metabolism.</title>
        <authorList>
            <person name="Zhao W."/>
            <person name="Zhong Y."/>
            <person name="Yuan H."/>
            <person name="Wang J."/>
            <person name="Zheng H."/>
            <person name="Wang Y."/>
            <person name="Cen X."/>
            <person name="Xu F."/>
            <person name="Bai J."/>
            <person name="Han X."/>
            <person name="Lu G."/>
            <person name="Zhu Y."/>
            <person name="Shao Z."/>
            <person name="Yan H."/>
            <person name="Li C."/>
            <person name="Peng N."/>
            <person name="Zhang Z."/>
            <person name="Zhang Y."/>
            <person name="Lin W."/>
            <person name="Fan Y."/>
            <person name="Qin Z."/>
            <person name="Hu Y."/>
            <person name="Zhu B."/>
            <person name="Wang S."/>
            <person name="Ding X."/>
            <person name="Zhao G.P."/>
        </authorList>
    </citation>
    <scope>NUCLEOTIDE SEQUENCE [LARGE SCALE GENOMIC DNA]</scope>
    <source>
        <strain evidence="3">U-32</strain>
    </source>
</reference>
<dbReference type="Proteomes" id="UP000000328">
    <property type="component" value="Chromosome"/>
</dbReference>
<feature type="domain" description="CHAT" evidence="1">
    <location>
        <begin position="58"/>
        <end position="339"/>
    </location>
</feature>
<dbReference type="Pfam" id="PF12770">
    <property type="entry name" value="CHAT"/>
    <property type="match status" value="1"/>
</dbReference>
<dbReference type="Pfam" id="PF13289">
    <property type="entry name" value="SIR2_2"/>
    <property type="match status" value="1"/>
</dbReference>
<evidence type="ECO:0000313" key="2">
    <source>
        <dbReference type="EMBL" id="ADJ45359.1"/>
    </source>
</evidence>
<evidence type="ECO:0000313" key="3">
    <source>
        <dbReference type="Proteomes" id="UP000000328"/>
    </source>
</evidence>
<proteinExistence type="predicted"/>
<gene>
    <name evidence="2" type="ordered locus">AMED_3573</name>
</gene>
<dbReference type="eggNOG" id="COG4995">
    <property type="taxonomic scope" value="Bacteria"/>
</dbReference>
<dbReference type="InterPro" id="IPR024983">
    <property type="entry name" value="CHAT_dom"/>
</dbReference>
<dbReference type="HOGENOM" id="CLU_408168_0_0_11"/>
<protein>
    <recommendedName>
        <fullName evidence="1">CHAT domain-containing protein</fullName>
    </recommendedName>
</protein>
<name>A0A0H3D786_AMYMU</name>
<sequence length="689" mass="77306">MAVDLELGLVWDNDQENFEVNLRMSGPESLDQMEFLRHAITIDADALRAAHADEDEYGARLTGMIFSQPKIEKYYRDAIRAAGTESVHFRIHLNGPARFHQVRWESLRAPGKDGRPIATSGNVLLSRYLSGENWPLIPSKPFRERRALIVVAAPADVEQYKDLAPVDRAAEVARATSSLADYRSDVLGHATLDEIIRRMEKTPYEVLYLVAHGWLTEDVPRLLLENADGNGDVVDARRLAERVHAMAHKPTLAMLVSCQSADPGENPASADSGALAGLGPRLSEAGIPAVVAMQGNIAMATAEKFVKQFFDVFKNDAAVDVAMAKARAAVRTQPDWWAPVLFSRLRSGRAYHKPEFTTLAGETWDDLKLLLERHRVTPVLGPGLADGILGTRAEIARRWALRWQMPIAWHGRSNLAQVAQFLRVTKKSGMVPHYLTEFLMTDLLERVETAGHDNRDDPFVNLPSRLLTGSDPVPIIQEVGKRMRSRDAADPYRVAAALKSRIFVTTGWTGLLQDALQEAGFRPRTMCYPWYPESRSRDIEGVPLEAWPPPTVEEPWVCHLFGRLAEPESLVLTEDDYFAWLSAWIGKRNQLPETLSELSTALSVRPLLFVGYQLRDWDFQVLFQGIQNFGGQGMLNNLNVGVQLMPEVDVIEPEAAQRYLESALKDVRIFWSDTKTFMKTLREKAELET</sequence>
<dbReference type="PATRIC" id="fig|749927.5.peg.3692"/>
<accession>A0A0H3D786</accession>
<evidence type="ECO:0000259" key="1">
    <source>
        <dbReference type="Pfam" id="PF12770"/>
    </source>
</evidence>
<dbReference type="KEGG" id="amd:AMED_3573"/>
<dbReference type="EMBL" id="CP002000">
    <property type="protein sequence ID" value="ADJ45359.1"/>
    <property type="molecule type" value="Genomic_DNA"/>
</dbReference>
<dbReference type="OrthoDB" id="3676657at2"/>
<dbReference type="AlphaFoldDB" id="A0A0H3D786"/>
<organism evidence="2 3">
    <name type="scientific">Amycolatopsis mediterranei (strain U-32)</name>
    <dbReference type="NCBI Taxonomy" id="749927"/>
    <lineage>
        <taxon>Bacteria</taxon>
        <taxon>Bacillati</taxon>
        <taxon>Actinomycetota</taxon>
        <taxon>Actinomycetes</taxon>
        <taxon>Pseudonocardiales</taxon>
        <taxon>Pseudonocardiaceae</taxon>
        <taxon>Amycolatopsis</taxon>
    </lineage>
</organism>